<dbReference type="InterPro" id="IPR037233">
    <property type="entry name" value="CcmK-like_sf"/>
</dbReference>
<dbReference type="InterPro" id="IPR000249">
    <property type="entry name" value="BMC_dom"/>
</dbReference>
<feature type="region of interest" description="Disordered" evidence="4">
    <location>
        <begin position="97"/>
        <end position="128"/>
    </location>
</feature>
<dbReference type="PANTHER" id="PTHR33941">
    <property type="entry name" value="PROPANEDIOL UTILIZATION PROTEIN PDUA"/>
    <property type="match status" value="1"/>
</dbReference>
<gene>
    <name evidence="6" type="ORF">B4119_4241</name>
</gene>
<sequence>MKNSYYALGMIETIGLTSLIAAADEAVKAADIRIVTYQKPDAGIVTVYFIGDVASVKEAVSAGVQKAKEIGEYRASYVIPRPDENVIRHLIGNPIKKRERKKKMKSENIENSRLSEESSINVDQGGDC</sequence>
<comment type="caution">
    <text evidence="6">The sequence shown here is derived from an EMBL/GenBank/DDBJ whole genome shotgun (WGS) entry which is preliminary data.</text>
</comment>
<dbReference type="RefSeq" id="WP_061579887.1">
    <property type="nucleotide sequence ID" value="NZ_AP025623.1"/>
</dbReference>
<comment type="similarity">
    <text evidence="3">Belongs to the bacterial microcompartments protein family.</text>
</comment>
<dbReference type="Proteomes" id="UP000075455">
    <property type="component" value="Unassembled WGS sequence"/>
</dbReference>
<reference evidence="6 7" key="1">
    <citation type="submission" date="2016-01" db="EMBL/GenBank/DDBJ databases">
        <title>Draft Genome Sequences of Seven Thermophilic Sporeformers Isolated from Foods.</title>
        <authorList>
            <person name="Berendsen E.M."/>
            <person name="Wells-Bennik M.H."/>
            <person name="Krawcyk A.O."/>
            <person name="De Jong A."/>
            <person name="Holsappel S."/>
            <person name="Eijlander R.T."/>
            <person name="Kuipers O.P."/>
        </authorList>
    </citation>
    <scope>NUCLEOTIDE SEQUENCE [LARGE SCALE GENOMIC DNA]</scope>
    <source>
        <strain evidence="6 7">B4119</strain>
    </source>
</reference>
<dbReference type="Gene3D" id="3.30.70.1710">
    <property type="match status" value="1"/>
</dbReference>
<dbReference type="GeneID" id="301194481"/>
<accession>A0A150LDK4</accession>
<comment type="subcellular location">
    <subcellularLocation>
        <location evidence="1">Bacterial microcompartment</location>
    </subcellularLocation>
</comment>
<name>A0A150LDK4_9BACL</name>
<protein>
    <recommendedName>
        <fullName evidence="5">BMC domain-containing protein</fullName>
    </recommendedName>
</protein>
<feature type="compositionally biased region" description="Basic and acidic residues" evidence="4">
    <location>
        <begin position="105"/>
        <end position="116"/>
    </location>
</feature>
<keyword evidence="2" id="KW-1283">Bacterial microcompartment</keyword>
<evidence type="ECO:0000256" key="2">
    <source>
        <dbReference type="ARBA" id="ARBA00024446"/>
    </source>
</evidence>
<dbReference type="STRING" id="81408.B4119_4241"/>
<dbReference type="PANTHER" id="PTHR33941:SF11">
    <property type="entry name" value="BACTERIAL MICROCOMPARTMENT SHELL PROTEIN PDUJ"/>
    <property type="match status" value="1"/>
</dbReference>
<feature type="domain" description="BMC" evidence="5">
    <location>
        <begin position="7"/>
        <end position="91"/>
    </location>
</feature>
<dbReference type="PROSITE" id="PS51930">
    <property type="entry name" value="BMC_2"/>
    <property type="match status" value="1"/>
</dbReference>
<organism evidence="6 7">
    <name type="scientific">Saccharococcus caldoxylosilyticus</name>
    <dbReference type="NCBI Taxonomy" id="81408"/>
    <lineage>
        <taxon>Bacteria</taxon>
        <taxon>Bacillati</taxon>
        <taxon>Bacillota</taxon>
        <taxon>Bacilli</taxon>
        <taxon>Bacillales</taxon>
        <taxon>Anoxybacillaceae</taxon>
        <taxon>Saccharococcus</taxon>
    </lineage>
</organism>
<dbReference type="InterPro" id="IPR044872">
    <property type="entry name" value="CcmK/CsoS1_BMC"/>
</dbReference>
<dbReference type="CDD" id="cd07045">
    <property type="entry name" value="BMC_CcmK_like"/>
    <property type="match status" value="1"/>
</dbReference>
<evidence type="ECO:0000313" key="6">
    <source>
        <dbReference type="EMBL" id="KYD10099.1"/>
    </source>
</evidence>
<evidence type="ECO:0000256" key="4">
    <source>
        <dbReference type="SAM" id="MobiDB-lite"/>
    </source>
</evidence>
<dbReference type="InterPro" id="IPR050575">
    <property type="entry name" value="BMC_shell"/>
</dbReference>
<dbReference type="PATRIC" id="fig|81408.3.peg.357"/>
<dbReference type="eggNOG" id="COG4577">
    <property type="taxonomic scope" value="Bacteria"/>
</dbReference>
<dbReference type="EMBL" id="LQYS01000091">
    <property type="protein sequence ID" value="KYD10099.1"/>
    <property type="molecule type" value="Genomic_DNA"/>
</dbReference>
<evidence type="ECO:0000256" key="1">
    <source>
        <dbReference type="ARBA" id="ARBA00024322"/>
    </source>
</evidence>
<evidence type="ECO:0000313" key="7">
    <source>
        <dbReference type="Proteomes" id="UP000075455"/>
    </source>
</evidence>
<evidence type="ECO:0000259" key="5">
    <source>
        <dbReference type="PROSITE" id="PS51930"/>
    </source>
</evidence>
<evidence type="ECO:0000256" key="3">
    <source>
        <dbReference type="PROSITE-ProRule" id="PRU01278"/>
    </source>
</evidence>
<dbReference type="GO" id="GO:0031469">
    <property type="term" value="C:bacterial microcompartment"/>
    <property type="evidence" value="ECO:0007669"/>
    <property type="project" value="UniProtKB-SubCell"/>
</dbReference>
<dbReference type="SMART" id="SM00877">
    <property type="entry name" value="BMC"/>
    <property type="match status" value="1"/>
</dbReference>
<dbReference type="AlphaFoldDB" id="A0A150LDK4"/>
<dbReference type="Pfam" id="PF00936">
    <property type="entry name" value="BMC"/>
    <property type="match status" value="1"/>
</dbReference>
<dbReference type="SUPFAM" id="SSF143414">
    <property type="entry name" value="CcmK-like"/>
    <property type="match status" value="1"/>
</dbReference>
<proteinExistence type="inferred from homology"/>